<dbReference type="SUPFAM" id="SSF57850">
    <property type="entry name" value="RING/U-box"/>
    <property type="match status" value="1"/>
</dbReference>
<proteinExistence type="predicted"/>
<keyword evidence="6 11" id="KW-0863">Zinc-finger</keyword>
<evidence type="ECO:0000256" key="9">
    <source>
        <dbReference type="ARBA" id="ARBA00022989"/>
    </source>
</evidence>
<evidence type="ECO:0008006" key="17">
    <source>
        <dbReference type="Google" id="ProtNLM"/>
    </source>
</evidence>
<dbReference type="GO" id="GO:0034052">
    <property type="term" value="P:positive regulation of plant-type hypersensitive response"/>
    <property type="evidence" value="ECO:0007669"/>
    <property type="project" value="TreeGrafter"/>
</dbReference>
<feature type="domain" description="CUE" evidence="14">
    <location>
        <begin position="495"/>
        <end position="535"/>
    </location>
</feature>
<evidence type="ECO:0000256" key="11">
    <source>
        <dbReference type="PROSITE-ProRule" id="PRU00175"/>
    </source>
</evidence>
<evidence type="ECO:0000313" key="15">
    <source>
        <dbReference type="EMBL" id="CAH1445656.1"/>
    </source>
</evidence>
<sequence>MNIAVFRILSAISSSAHASADHLLVHPSYRNVHRLQKSRLCSRIQRVLMEVYHGYGLNRNILLHPEDATHALELLLLSSNSTIALVANFVINIYLLIILSLKTIFFGELHAFESRKLLEQLVNYVMYKGMFLPLVVPPTVIQVGSWSTWLIVLSSLKMFQSLARDRLQSLNSSPSATPRSYFRVYCVLLLVISVDVVWIRICLLIYHTTPSSLDLLLFFEPLSIAFETLQAILAHGFQLLDIWKYHSTGTSTNSKMSKLIDISSAGAMWEWKSVLSRNLGFLLEMMSLLMALAHYVHILWLHGVNVHILDAVIFLNIRALLSAIVKRTKGFIKLQLALATLNGALPDATSAEIKSYDDECAICREPMTKAKKLTCNHLFHLSCLRSWLDQGQREYYSCPTCRKPLFGNITPNTEDISNDEQIARELSSALEWQNPHGHTHTTLSSWNFWPINAFHATSSSSSSSNAPVHNHAPTVVPDDSLNRVGLHLTYQDLRRMVEMAEIVREVLPHVPRNIIMQDLERTMSASVTVNNLLQM</sequence>
<dbReference type="GO" id="GO:0000151">
    <property type="term" value="C:ubiquitin ligase complex"/>
    <property type="evidence" value="ECO:0007669"/>
    <property type="project" value="TreeGrafter"/>
</dbReference>
<feature type="transmembrane region" description="Helical" evidence="12">
    <location>
        <begin position="82"/>
        <end position="101"/>
    </location>
</feature>
<evidence type="ECO:0000256" key="3">
    <source>
        <dbReference type="ARBA" id="ARBA00022679"/>
    </source>
</evidence>
<dbReference type="SMART" id="SM00184">
    <property type="entry name" value="RING"/>
    <property type="match status" value="1"/>
</dbReference>
<dbReference type="PANTHER" id="PTHR15067:SF4">
    <property type="entry name" value="E3 UBIQUITIN-PROTEIN LIGASE RNF8"/>
    <property type="match status" value="1"/>
</dbReference>
<evidence type="ECO:0000256" key="7">
    <source>
        <dbReference type="ARBA" id="ARBA00022786"/>
    </source>
</evidence>
<dbReference type="GO" id="GO:0006511">
    <property type="term" value="P:ubiquitin-dependent protein catabolic process"/>
    <property type="evidence" value="ECO:0007669"/>
    <property type="project" value="TreeGrafter"/>
</dbReference>
<dbReference type="GO" id="GO:0005886">
    <property type="term" value="C:plasma membrane"/>
    <property type="evidence" value="ECO:0007669"/>
    <property type="project" value="TreeGrafter"/>
</dbReference>
<keyword evidence="7" id="KW-0833">Ubl conjugation pathway</keyword>
<dbReference type="Pfam" id="PF02845">
    <property type="entry name" value="CUE"/>
    <property type="match status" value="1"/>
</dbReference>
<evidence type="ECO:0000256" key="8">
    <source>
        <dbReference type="ARBA" id="ARBA00022833"/>
    </source>
</evidence>
<dbReference type="GO" id="GO:0061630">
    <property type="term" value="F:ubiquitin protein ligase activity"/>
    <property type="evidence" value="ECO:0007669"/>
    <property type="project" value="TreeGrafter"/>
</dbReference>
<dbReference type="AlphaFoldDB" id="A0AAU9P6T0"/>
<keyword evidence="8" id="KW-0862">Zinc</keyword>
<evidence type="ECO:0000256" key="4">
    <source>
        <dbReference type="ARBA" id="ARBA00022692"/>
    </source>
</evidence>
<dbReference type="Proteomes" id="UP001157418">
    <property type="component" value="Unassembled WGS sequence"/>
</dbReference>
<dbReference type="PROSITE" id="PS51140">
    <property type="entry name" value="CUE"/>
    <property type="match status" value="1"/>
</dbReference>
<dbReference type="GO" id="GO:0043130">
    <property type="term" value="F:ubiquitin binding"/>
    <property type="evidence" value="ECO:0007669"/>
    <property type="project" value="InterPro"/>
</dbReference>
<comment type="pathway">
    <text evidence="2">Protein modification; protein ubiquitination.</text>
</comment>
<reference evidence="15 16" key="1">
    <citation type="submission" date="2022-01" db="EMBL/GenBank/DDBJ databases">
        <authorList>
            <person name="Xiong W."/>
            <person name="Schranz E."/>
        </authorList>
    </citation>
    <scope>NUCLEOTIDE SEQUENCE [LARGE SCALE GENOMIC DNA]</scope>
</reference>
<evidence type="ECO:0000256" key="12">
    <source>
        <dbReference type="SAM" id="Phobius"/>
    </source>
</evidence>
<dbReference type="Pfam" id="PF25563">
    <property type="entry name" value="TPR_SYVN1_N"/>
    <property type="match status" value="1"/>
</dbReference>
<dbReference type="GO" id="GO:0005829">
    <property type="term" value="C:cytosol"/>
    <property type="evidence" value="ECO:0007669"/>
    <property type="project" value="TreeGrafter"/>
</dbReference>
<keyword evidence="16" id="KW-1185">Reference proteome</keyword>
<dbReference type="InterPro" id="IPR003892">
    <property type="entry name" value="CUE"/>
</dbReference>
<feature type="transmembrane region" description="Helical" evidence="12">
    <location>
        <begin position="184"/>
        <end position="206"/>
    </location>
</feature>
<dbReference type="CDD" id="cd16455">
    <property type="entry name" value="RING-H2_AMFR"/>
    <property type="match status" value="1"/>
</dbReference>
<evidence type="ECO:0000256" key="2">
    <source>
        <dbReference type="ARBA" id="ARBA00004906"/>
    </source>
</evidence>
<dbReference type="Pfam" id="PF13639">
    <property type="entry name" value="zf-RING_2"/>
    <property type="match status" value="1"/>
</dbReference>
<keyword evidence="9 12" id="KW-1133">Transmembrane helix</keyword>
<protein>
    <recommendedName>
        <fullName evidence="17">RING-type domain-containing protein</fullName>
    </recommendedName>
</protein>
<dbReference type="InterPro" id="IPR001841">
    <property type="entry name" value="Znf_RING"/>
</dbReference>
<comment type="subcellular location">
    <subcellularLocation>
        <location evidence="1">Membrane</location>
        <topology evidence="1">Multi-pass membrane protein</topology>
    </subcellularLocation>
</comment>
<keyword evidence="10 12" id="KW-0472">Membrane</keyword>
<dbReference type="Gene3D" id="1.10.8.10">
    <property type="entry name" value="DNA helicase RuvA subunit, C-terminal domain"/>
    <property type="match status" value="1"/>
</dbReference>
<keyword evidence="4 12" id="KW-0812">Transmembrane</keyword>
<gene>
    <name evidence="15" type="ORF">LVIROSA_LOCUS31405</name>
</gene>
<evidence type="ECO:0000256" key="6">
    <source>
        <dbReference type="ARBA" id="ARBA00022771"/>
    </source>
</evidence>
<dbReference type="PANTHER" id="PTHR15067">
    <property type="entry name" value="E3 UBIQUITIN-PROTEIN LIGASE RNF8"/>
    <property type="match status" value="1"/>
</dbReference>
<evidence type="ECO:0000259" key="14">
    <source>
        <dbReference type="PROSITE" id="PS51140"/>
    </source>
</evidence>
<dbReference type="GO" id="GO:0016567">
    <property type="term" value="P:protein ubiquitination"/>
    <property type="evidence" value="ECO:0007669"/>
    <property type="project" value="TreeGrafter"/>
</dbReference>
<dbReference type="InterPro" id="IPR013083">
    <property type="entry name" value="Znf_RING/FYVE/PHD"/>
</dbReference>
<comment type="caution">
    <text evidence="15">The sequence shown here is derived from an EMBL/GenBank/DDBJ whole genome shotgun (WGS) entry which is preliminary data.</text>
</comment>
<evidence type="ECO:0000256" key="5">
    <source>
        <dbReference type="ARBA" id="ARBA00022723"/>
    </source>
</evidence>
<keyword evidence="5" id="KW-0479">Metal-binding</keyword>
<dbReference type="FunFam" id="3.30.40.10:FF:000259">
    <property type="entry name" value="E3 ubiquitin protein ligase RIN2"/>
    <property type="match status" value="1"/>
</dbReference>
<dbReference type="EMBL" id="CAKMRJ010005523">
    <property type="protein sequence ID" value="CAH1445656.1"/>
    <property type="molecule type" value="Genomic_DNA"/>
</dbReference>
<feature type="domain" description="RING-type" evidence="13">
    <location>
        <begin position="360"/>
        <end position="402"/>
    </location>
</feature>
<dbReference type="Gene3D" id="3.30.40.10">
    <property type="entry name" value="Zinc/RING finger domain, C3HC4 (zinc finger)"/>
    <property type="match status" value="1"/>
</dbReference>
<name>A0AAU9P6T0_9ASTR</name>
<dbReference type="PROSITE" id="PS50089">
    <property type="entry name" value="ZF_RING_2"/>
    <property type="match status" value="1"/>
</dbReference>
<keyword evidence="3" id="KW-0808">Transferase</keyword>
<organism evidence="15 16">
    <name type="scientific">Lactuca virosa</name>
    <dbReference type="NCBI Taxonomy" id="75947"/>
    <lineage>
        <taxon>Eukaryota</taxon>
        <taxon>Viridiplantae</taxon>
        <taxon>Streptophyta</taxon>
        <taxon>Embryophyta</taxon>
        <taxon>Tracheophyta</taxon>
        <taxon>Spermatophyta</taxon>
        <taxon>Magnoliopsida</taxon>
        <taxon>eudicotyledons</taxon>
        <taxon>Gunneridae</taxon>
        <taxon>Pentapetalae</taxon>
        <taxon>asterids</taxon>
        <taxon>campanulids</taxon>
        <taxon>Asterales</taxon>
        <taxon>Asteraceae</taxon>
        <taxon>Cichorioideae</taxon>
        <taxon>Cichorieae</taxon>
        <taxon>Lactucinae</taxon>
        <taxon>Lactuca</taxon>
    </lineage>
</organism>
<dbReference type="InterPro" id="IPR057992">
    <property type="entry name" value="TPR_SYVN1_N"/>
</dbReference>
<evidence type="ECO:0000259" key="13">
    <source>
        <dbReference type="PROSITE" id="PS50089"/>
    </source>
</evidence>
<dbReference type="EMBL" id="CAKMRJ010005523">
    <property type="protein sequence ID" value="CAH1445655.1"/>
    <property type="molecule type" value="Genomic_DNA"/>
</dbReference>
<evidence type="ECO:0000313" key="16">
    <source>
        <dbReference type="Proteomes" id="UP001157418"/>
    </source>
</evidence>
<dbReference type="GO" id="GO:0008270">
    <property type="term" value="F:zinc ion binding"/>
    <property type="evidence" value="ECO:0007669"/>
    <property type="project" value="UniProtKB-KW"/>
</dbReference>
<evidence type="ECO:0000256" key="10">
    <source>
        <dbReference type="ARBA" id="ARBA00023136"/>
    </source>
</evidence>
<evidence type="ECO:0000256" key="1">
    <source>
        <dbReference type="ARBA" id="ARBA00004141"/>
    </source>
</evidence>
<accession>A0AAU9P6T0</accession>